<gene>
    <name evidence="2" type="ORF">SHI21_16295</name>
</gene>
<protein>
    <submittedName>
        <fullName evidence="2">Chemotaxis protein CheW</fullName>
    </submittedName>
</protein>
<dbReference type="EMBL" id="JAYGJQ010000002">
    <property type="protein sequence ID" value="MEA9357793.1"/>
    <property type="molecule type" value="Genomic_DNA"/>
</dbReference>
<dbReference type="InterPro" id="IPR002545">
    <property type="entry name" value="CheW-lke_dom"/>
</dbReference>
<dbReference type="PANTHER" id="PTHR22617">
    <property type="entry name" value="CHEMOTAXIS SENSOR HISTIDINE KINASE-RELATED"/>
    <property type="match status" value="1"/>
</dbReference>
<evidence type="ECO:0000259" key="1">
    <source>
        <dbReference type="PROSITE" id="PS50851"/>
    </source>
</evidence>
<sequence>MEKDNVTKMKKTSTNELSRFIEFSLGNEDYAIPLLMVREVISVPDTTPIPKSPAHFLGIMNLRGQVISVVDLRKKLKVDARQDKEEAVIIVDIGGMNIGVVVDSINKVLAFSSEDVSEMPEVEHQVNTHFIFGVYKKEHSLTILLDIAKVLDLKDLEAISGMKKAA</sequence>
<dbReference type="Gene3D" id="2.30.30.40">
    <property type="entry name" value="SH3 Domains"/>
    <property type="match status" value="1"/>
</dbReference>
<dbReference type="InterPro" id="IPR039315">
    <property type="entry name" value="CheW"/>
</dbReference>
<dbReference type="Pfam" id="PF01584">
    <property type="entry name" value="CheW"/>
    <property type="match status" value="1"/>
</dbReference>
<evidence type="ECO:0000313" key="3">
    <source>
        <dbReference type="Proteomes" id="UP001302274"/>
    </source>
</evidence>
<dbReference type="InterPro" id="IPR036061">
    <property type="entry name" value="CheW-like_dom_sf"/>
</dbReference>
<proteinExistence type="predicted"/>
<dbReference type="Proteomes" id="UP001302274">
    <property type="component" value="Unassembled WGS sequence"/>
</dbReference>
<accession>A0ABU5VXK4</accession>
<dbReference type="SUPFAM" id="SSF50341">
    <property type="entry name" value="CheW-like"/>
    <property type="match status" value="1"/>
</dbReference>
<dbReference type="SMART" id="SM00260">
    <property type="entry name" value="CheW"/>
    <property type="match status" value="1"/>
</dbReference>
<organism evidence="2 3">
    <name type="scientific">Bacteriovorax antarcticus</name>
    <dbReference type="NCBI Taxonomy" id="3088717"/>
    <lineage>
        <taxon>Bacteria</taxon>
        <taxon>Pseudomonadati</taxon>
        <taxon>Bdellovibrionota</taxon>
        <taxon>Bacteriovoracia</taxon>
        <taxon>Bacteriovoracales</taxon>
        <taxon>Bacteriovoracaceae</taxon>
        <taxon>Bacteriovorax</taxon>
    </lineage>
</organism>
<dbReference type="Gene3D" id="2.40.50.180">
    <property type="entry name" value="CheA-289, Domain 4"/>
    <property type="match status" value="1"/>
</dbReference>
<feature type="domain" description="CheW-like" evidence="1">
    <location>
        <begin position="17"/>
        <end position="156"/>
    </location>
</feature>
<reference evidence="2 3" key="1">
    <citation type="submission" date="2023-11" db="EMBL/GenBank/DDBJ databases">
        <title>A Novel Polar Bacteriovorax (B. antarcticus) Isolated from the Biocrust in Antarctica.</title>
        <authorList>
            <person name="Mun W."/>
            <person name="Choi S.Y."/>
            <person name="Mitchell R.J."/>
        </authorList>
    </citation>
    <scope>NUCLEOTIDE SEQUENCE [LARGE SCALE GENOMIC DNA]</scope>
    <source>
        <strain evidence="2 3">PP10</strain>
    </source>
</reference>
<keyword evidence="3" id="KW-1185">Reference proteome</keyword>
<name>A0ABU5VXK4_9BACT</name>
<dbReference type="PANTHER" id="PTHR22617:SF23">
    <property type="entry name" value="CHEMOTAXIS PROTEIN CHEW"/>
    <property type="match status" value="1"/>
</dbReference>
<comment type="caution">
    <text evidence="2">The sequence shown here is derived from an EMBL/GenBank/DDBJ whole genome shotgun (WGS) entry which is preliminary data.</text>
</comment>
<dbReference type="RefSeq" id="WP_323577954.1">
    <property type="nucleotide sequence ID" value="NZ_JAYGJQ010000002.1"/>
</dbReference>
<evidence type="ECO:0000313" key="2">
    <source>
        <dbReference type="EMBL" id="MEA9357793.1"/>
    </source>
</evidence>
<dbReference type="PROSITE" id="PS50851">
    <property type="entry name" value="CHEW"/>
    <property type="match status" value="1"/>
</dbReference>